<dbReference type="EMBL" id="JABXBU010002228">
    <property type="protein sequence ID" value="KAF8771550.1"/>
    <property type="molecule type" value="Genomic_DNA"/>
</dbReference>
<evidence type="ECO:0000313" key="3">
    <source>
        <dbReference type="Proteomes" id="UP000807504"/>
    </source>
</evidence>
<accession>A0A8T0EFY2</accession>
<sequence length="121" mass="14516">MRKDAIDKCLTAKGASETDEERRNRQVHNSQRMFSLRTSKTDEERRNRQVYNSQRMFSLRTSETIDHRQLRQLNNVMRMSNTRNKIWRQKENSTFAYDSNIAYECDPLIEIGRMVIECSFC</sequence>
<feature type="compositionally biased region" description="Polar residues" evidence="1">
    <location>
        <begin position="27"/>
        <end position="38"/>
    </location>
</feature>
<reference evidence="2" key="1">
    <citation type="journal article" date="2020" name="bioRxiv">
        <title>Chromosome-level reference genome of the European wasp spider Argiope bruennichi: a resource for studies on range expansion and evolutionary adaptation.</title>
        <authorList>
            <person name="Sheffer M.M."/>
            <person name="Hoppe A."/>
            <person name="Krehenwinkel H."/>
            <person name="Uhl G."/>
            <person name="Kuss A.W."/>
            <person name="Jensen L."/>
            <person name="Jensen C."/>
            <person name="Gillespie R.G."/>
            <person name="Hoff K.J."/>
            <person name="Prost S."/>
        </authorList>
    </citation>
    <scope>NUCLEOTIDE SEQUENCE</scope>
</reference>
<gene>
    <name evidence="2" type="ORF">HNY73_018954</name>
</gene>
<evidence type="ECO:0000256" key="1">
    <source>
        <dbReference type="SAM" id="MobiDB-lite"/>
    </source>
</evidence>
<reference evidence="2" key="2">
    <citation type="submission" date="2020-06" db="EMBL/GenBank/DDBJ databases">
        <authorList>
            <person name="Sheffer M."/>
        </authorList>
    </citation>
    <scope>NUCLEOTIDE SEQUENCE</scope>
</reference>
<dbReference type="AlphaFoldDB" id="A0A8T0EFY2"/>
<dbReference type="Proteomes" id="UP000807504">
    <property type="component" value="Unassembled WGS sequence"/>
</dbReference>
<comment type="caution">
    <text evidence="2">The sequence shown here is derived from an EMBL/GenBank/DDBJ whole genome shotgun (WGS) entry which is preliminary data.</text>
</comment>
<proteinExistence type="predicted"/>
<protein>
    <submittedName>
        <fullName evidence="2">Uncharacterized protein</fullName>
    </submittedName>
</protein>
<name>A0A8T0EFY2_ARGBR</name>
<keyword evidence="3" id="KW-1185">Reference proteome</keyword>
<organism evidence="2 3">
    <name type="scientific">Argiope bruennichi</name>
    <name type="common">Wasp spider</name>
    <name type="synonym">Aranea bruennichi</name>
    <dbReference type="NCBI Taxonomy" id="94029"/>
    <lineage>
        <taxon>Eukaryota</taxon>
        <taxon>Metazoa</taxon>
        <taxon>Ecdysozoa</taxon>
        <taxon>Arthropoda</taxon>
        <taxon>Chelicerata</taxon>
        <taxon>Arachnida</taxon>
        <taxon>Araneae</taxon>
        <taxon>Araneomorphae</taxon>
        <taxon>Entelegynae</taxon>
        <taxon>Araneoidea</taxon>
        <taxon>Araneidae</taxon>
        <taxon>Argiope</taxon>
    </lineage>
</organism>
<evidence type="ECO:0000313" key="2">
    <source>
        <dbReference type="EMBL" id="KAF8771550.1"/>
    </source>
</evidence>
<feature type="region of interest" description="Disordered" evidence="1">
    <location>
        <begin position="1"/>
        <end position="46"/>
    </location>
</feature>